<feature type="compositionally biased region" description="Basic and acidic residues" evidence="1">
    <location>
        <begin position="299"/>
        <end position="309"/>
    </location>
</feature>
<feature type="compositionally biased region" description="Polar residues" evidence="1">
    <location>
        <begin position="204"/>
        <end position="222"/>
    </location>
</feature>
<evidence type="ECO:0000313" key="3">
    <source>
        <dbReference type="RefSeq" id="XP_070313751.1"/>
    </source>
</evidence>
<feature type="compositionally biased region" description="Basic and acidic residues" evidence="1">
    <location>
        <begin position="537"/>
        <end position="550"/>
    </location>
</feature>
<feature type="region of interest" description="Disordered" evidence="1">
    <location>
        <begin position="180"/>
        <end position="236"/>
    </location>
</feature>
<sequence>MLFALTKGEAVTGESPWGHGSLPPSGSPRERGRLNSMPAKQQPRSSAAGRPPRPGAAAATRGSRAFCVPEAPSGCPGEGRARTPRAWSEASLLAPPTQAAAPAGHRTHPAALHPRTPSGFWSPPSRQGLYPSLALRGYPVASPRTLLRIVRFPESFSKDPVLRASTVNPWLNPKRRHQFLRFQPQMRAPYSRTSPRAPTPPHTSPKTPNNPRKASNATNYGSSRVRVPEPGPCDPGFPDPQLVLRCPHGSACKPSLVPASQAGQDAAAAPRLQSPGPSLGLLRLPAARRQLQAAGAKQEPARRAPEAGRKKANLKPARRSQPRPRSAQPGAAGTGAPPARARVPTLIPGAPGAQLPARPLRCLGPAAVRVRSPAPRTRVQCTPRHGPEWGEAAGRRGCALAGPGRGRAASFPGLNAAARSSSTRRRRAAAACKSVSDMEMNDSLPDANLHQTDTGVTTQPILPSTARDVSGTGTRPPEPPLPHTSPLPTPPFSPPPHHPHPLPAPAASKSEQPPECLPLLEAFLRRLSRLRLPGRKPPSERWPPTEERSRPAPHLPPGQELGNTAPDPGQVPLDRQPRRCFRHPEFSGVEMRGNFLLWDPESTPQKL</sequence>
<feature type="region of interest" description="Disordered" evidence="1">
    <location>
        <begin position="434"/>
        <end position="517"/>
    </location>
</feature>
<reference evidence="2" key="1">
    <citation type="journal article" date="2022" name="J. Hered.">
        <title>A De Novo Chromosome-Level Genome Assembly of the White-Tailed Deer, Odocoileus Virginianus.</title>
        <authorList>
            <person name="London E.W."/>
            <person name="Roca A.L."/>
            <person name="Novakofski J.E."/>
            <person name="Mateus-Pinilla N.E."/>
        </authorList>
    </citation>
    <scope>NUCLEOTIDE SEQUENCE [LARGE SCALE GENOMIC DNA]</scope>
</reference>
<evidence type="ECO:0000313" key="2">
    <source>
        <dbReference type="Proteomes" id="UP001652640"/>
    </source>
</evidence>
<feature type="compositionally biased region" description="Basic residues" evidence="1">
    <location>
        <begin position="310"/>
        <end position="322"/>
    </location>
</feature>
<accession>A0ABM4HDV7</accession>
<feature type="region of interest" description="Disordered" evidence="1">
    <location>
        <begin position="1"/>
        <end position="90"/>
    </location>
</feature>
<reference evidence="3" key="2">
    <citation type="submission" date="2025-08" db="UniProtKB">
        <authorList>
            <consortium name="RefSeq"/>
        </authorList>
    </citation>
    <scope>IDENTIFICATION</scope>
    <source>
        <tissue evidence="3">Tongue muscle</tissue>
    </source>
</reference>
<feature type="region of interest" description="Disordered" evidence="1">
    <location>
        <begin position="530"/>
        <end position="578"/>
    </location>
</feature>
<feature type="compositionally biased region" description="Pro residues" evidence="1">
    <location>
        <begin position="476"/>
        <end position="504"/>
    </location>
</feature>
<proteinExistence type="predicted"/>
<dbReference type="RefSeq" id="XP_070313751.1">
    <property type="nucleotide sequence ID" value="XM_070457650.1"/>
</dbReference>
<gene>
    <name evidence="3" type="primary">LOC139031892</name>
</gene>
<name>A0ABM4HDV7_ODOVR</name>
<evidence type="ECO:0000256" key="1">
    <source>
        <dbReference type="SAM" id="MobiDB-lite"/>
    </source>
</evidence>
<protein>
    <submittedName>
        <fullName evidence="3">Nascent polypeptide-associated complex subunit alpha, muscle-specific form-like</fullName>
    </submittedName>
</protein>
<feature type="compositionally biased region" description="Low complexity" evidence="1">
    <location>
        <begin position="43"/>
        <end position="65"/>
    </location>
</feature>
<dbReference type="Proteomes" id="UP001652640">
    <property type="component" value="Chromosome 28"/>
</dbReference>
<organism evidence="2 3">
    <name type="scientific">Odocoileus virginianus</name>
    <name type="common">White-tailed deer</name>
    <dbReference type="NCBI Taxonomy" id="9874"/>
    <lineage>
        <taxon>Eukaryota</taxon>
        <taxon>Metazoa</taxon>
        <taxon>Chordata</taxon>
        <taxon>Craniata</taxon>
        <taxon>Vertebrata</taxon>
        <taxon>Euteleostomi</taxon>
        <taxon>Mammalia</taxon>
        <taxon>Eutheria</taxon>
        <taxon>Laurasiatheria</taxon>
        <taxon>Artiodactyla</taxon>
        <taxon>Ruminantia</taxon>
        <taxon>Pecora</taxon>
        <taxon>Cervidae</taxon>
        <taxon>Odocoileinae</taxon>
        <taxon>Odocoileus</taxon>
    </lineage>
</organism>
<keyword evidence="2" id="KW-1185">Reference proteome</keyword>
<feature type="compositionally biased region" description="Low complexity" evidence="1">
    <location>
        <begin position="323"/>
        <end position="340"/>
    </location>
</feature>
<feature type="compositionally biased region" description="Polar residues" evidence="1">
    <location>
        <begin position="449"/>
        <end position="462"/>
    </location>
</feature>
<feature type="region of interest" description="Disordered" evidence="1">
    <location>
        <begin position="290"/>
        <end position="340"/>
    </location>
</feature>
<dbReference type="GeneID" id="139031892"/>